<dbReference type="RefSeq" id="WP_283758414.1">
    <property type="nucleotide sequence ID" value="NZ_JAQOSQ010000009.1"/>
</dbReference>
<dbReference type="EMBL" id="JAQOSQ010000009">
    <property type="protein sequence ID" value="MDJ1183762.1"/>
    <property type="molecule type" value="Genomic_DNA"/>
</dbReference>
<gene>
    <name evidence="1" type="ORF">PMH09_11240</name>
</gene>
<keyword evidence="2" id="KW-1185">Reference proteome</keyword>
<reference evidence="1 2" key="1">
    <citation type="submission" date="2023-01" db="EMBL/GenBank/DDBJ databases">
        <title>Novel diversity within Roseofilum (Cyanobacteria; Desertifilaceae) from marine benthic mats with descriptions of four novel species.</title>
        <authorList>
            <person name="Wang Y."/>
            <person name="Berthold D.E."/>
            <person name="Hu J."/>
            <person name="Lefler F.W."/>
            <person name="Laughinghouse H.D. IV."/>
        </authorList>
    </citation>
    <scope>NUCLEOTIDE SEQUENCE [LARGE SCALE GENOMIC DNA]</scope>
    <source>
        <strain evidence="1 2">BLCC-M143</strain>
    </source>
</reference>
<dbReference type="InterPro" id="IPR011747">
    <property type="entry name" value="CHP02241"/>
</dbReference>
<sequence length="166" mass="17856">MTEYYTQARFYFELKGITTLKLQKVSGISMSIEPAAEGQAIFAGKNVAAGTQITPSHVSYENMTLEFITAIDNEVLINWYQGSNPSAMTGGTTNAVADAGDASLVIYKQDGTEGARWNIMDAVPAKYTTTQASADSSDLFKETIEISHTGIRKVATETTTIAPAIQ</sequence>
<comment type="caution">
    <text evidence="1">The sequence shown here is derived from an EMBL/GenBank/DDBJ whole genome shotgun (WGS) entry which is preliminary data.</text>
</comment>
<organism evidence="1 2">
    <name type="scientific">Roseofilum casamattae BLCC-M143</name>
    <dbReference type="NCBI Taxonomy" id="3022442"/>
    <lineage>
        <taxon>Bacteria</taxon>
        <taxon>Bacillati</taxon>
        <taxon>Cyanobacteriota</taxon>
        <taxon>Cyanophyceae</taxon>
        <taxon>Desertifilales</taxon>
        <taxon>Desertifilaceae</taxon>
        <taxon>Roseofilum</taxon>
        <taxon>Roseofilum casamattae</taxon>
    </lineage>
</organism>
<dbReference type="Pfam" id="PF06841">
    <property type="entry name" value="Phage_T4_gp19"/>
    <property type="match status" value="1"/>
</dbReference>
<protein>
    <submittedName>
        <fullName evidence="1">Phage tail protein</fullName>
    </submittedName>
</protein>
<dbReference type="InterPro" id="IPR010667">
    <property type="entry name" value="Phage_T4_Gp19"/>
</dbReference>
<proteinExistence type="predicted"/>
<dbReference type="PANTHER" id="PTHR38009">
    <property type="entry name" value="CONSERVED HYPOTHETICAL PHAGE TAIL PROTEIN"/>
    <property type="match status" value="1"/>
</dbReference>
<evidence type="ECO:0000313" key="2">
    <source>
        <dbReference type="Proteomes" id="UP001232992"/>
    </source>
</evidence>
<dbReference type="Proteomes" id="UP001232992">
    <property type="component" value="Unassembled WGS sequence"/>
</dbReference>
<name>A0ABT7BX43_9CYAN</name>
<dbReference type="PANTHER" id="PTHR38009:SF1">
    <property type="entry name" value="CONSERVED HYPOTHETICAL PHAGE TAIL PROTEIN"/>
    <property type="match status" value="1"/>
</dbReference>
<accession>A0ABT7BX43</accession>
<evidence type="ECO:0000313" key="1">
    <source>
        <dbReference type="EMBL" id="MDJ1183762.1"/>
    </source>
</evidence>